<dbReference type="AlphaFoldDB" id="A0A0N0VLZ6"/>
<keyword evidence="1" id="KW-0812">Transmembrane</keyword>
<organism evidence="2 3">
    <name type="scientific">Ahrensia marina</name>
    <dbReference type="NCBI Taxonomy" id="1514904"/>
    <lineage>
        <taxon>Bacteria</taxon>
        <taxon>Pseudomonadati</taxon>
        <taxon>Pseudomonadota</taxon>
        <taxon>Alphaproteobacteria</taxon>
        <taxon>Hyphomicrobiales</taxon>
        <taxon>Ahrensiaceae</taxon>
        <taxon>Ahrensia</taxon>
    </lineage>
</organism>
<keyword evidence="1" id="KW-1133">Transmembrane helix</keyword>
<accession>A0A0N0VLZ6</accession>
<name>A0A0N0VLZ6_9HYPH</name>
<dbReference type="EMBL" id="JXMU01000009">
    <property type="protein sequence ID" value="KPB01681.1"/>
    <property type="molecule type" value="Genomic_DNA"/>
</dbReference>
<evidence type="ECO:0000313" key="2">
    <source>
        <dbReference type="EMBL" id="KPB01681.1"/>
    </source>
</evidence>
<dbReference type="PATRIC" id="fig|1514904.3.peg.3516"/>
<reference evidence="2 3" key="1">
    <citation type="submission" date="2015-01" db="EMBL/GenBank/DDBJ databases">
        <title>Ahrensia donghaiensis sp. nov., a novel dimethylsulphoniopropionate-cleavage bacterium isolated from seawater and emended descriptions of the genus Ahrensia and Ahrensia kielensis.</title>
        <authorList>
            <person name="Liu J."/>
        </authorList>
    </citation>
    <scope>NUCLEOTIDE SEQUENCE [LARGE SCALE GENOMIC DNA]</scope>
    <source>
        <strain evidence="2 3">LZD062</strain>
    </source>
</reference>
<dbReference type="Proteomes" id="UP000038011">
    <property type="component" value="Unassembled WGS sequence"/>
</dbReference>
<proteinExistence type="predicted"/>
<evidence type="ECO:0000256" key="1">
    <source>
        <dbReference type="SAM" id="Phobius"/>
    </source>
</evidence>
<gene>
    <name evidence="2" type="ORF">SU32_07395</name>
</gene>
<protein>
    <submittedName>
        <fullName evidence="2">Uncharacterized protein</fullName>
    </submittedName>
</protein>
<evidence type="ECO:0000313" key="3">
    <source>
        <dbReference type="Proteomes" id="UP000038011"/>
    </source>
</evidence>
<keyword evidence="1" id="KW-0472">Membrane</keyword>
<feature type="transmembrane region" description="Helical" evidence="1">
    <location>
        <begin position="20"/>
        <end position="42"/>
    </location>
</feature>
<sequence>MASILFVDIAALLSRKTASLLASACPYALLIAIYGAFYVFMVNQPFTNNKQREADQVQAFTPYLEKYDVSLRLSTRLF</sequence>
<keyword evidence="3" id="KW-1185">Reference proteome</keyword>
<comment type="caution">
    <text evidence="2">The sequence shown here is derived from an EMBL/GenBank/DDBJ whole genome shotgun (WGS) entry which is preliminary data.</text>
</comment>